<evidence type="ECO:0000313" key="2">
    <source>
        <dbReference type="EMBL" id="CAH1779824.1"/>
    </source>
</evidence>
<dbReference type="AlphaFoldDB" id="A0A8J1URU6"/>
<sequence>FLYIEFTKMKEDFIKGKALIEELNIRIGTLETEELLHLTNVIEKRDEKEDYNVTRRKREATAAVQGEGVYCRDGRDGLMGPPGPPGPAGRDGLSGQGPWADEISNLLEQLHHDMTKNNRDSGEQGQAGQPGSSTGGAVYVRWGRTTCPDKVENVYSGIMGKSAYSHPGSGGNYLCLPRKPEWGKTTAGGQSGAYIYGVEYEVNQINNPFLTDNFPDPTKPATWLHNHDAVCAVCRVPDRSSHFMLPAMKSCPDTWTKEYNGYLMSQHYTHQHSEFICIDEAPEADAGGHADKNGGLLYVVEAKCGSLPCPNYQDNMELTCAVCTK</sequence>
<feature type="compositionally biased region" description="Polar residues" evidence="1">
    <location>
        <begin position="123"/>
        <end position="132"/>
    </location>
</feature>
<dbReference type="PANTHER" id="PTHR24024:SF18">
    <property type="entry name" value="SHORT-CHAIN COLLAGEN C4-LIKE"/>
    <property type="match status" value="1"/>
</dbReference>
<protein>
    <submittedName>
        <fullName evidence="2">Uncharacterized protein</fullName>
    </submittedName>
</protein>
<organism evidence="2 3">
    <name type="scientific">Owenia fusiformis</name>
    <name type="common">Polychaete worm</name>
    <dbReference type="NCBI Taxonomy" id="6347"/>
    <lineage>
        <taxon>Eukaryota</taxon>
        <taxon>Metazoa</taxon>
        <taxon>Spiralia</taxon>
        <taxon>Lophotrochozoa</taxon>
        <taxon>Annelida</taxon>
        <taxon>Polychaeta</taxon>
        <taxon>Sedentaria</taxon>
        <taxon>Canalipalpata</taxon>
        <taxon>Sabellida</taxon>
        <taxon>Oweniida</taxon>
        <taxon>Oweniidae</taxon>
        <taxon>Owenia</taxon>
    </lineage>
</organism>
<feature type="region of interest" description="Disordered" evidence="1">
    <location>
        <begin position="115"/>
        <end position="137"/>
    </location>
</feature>
<dbReference type="InterPro" id="IPR051077">
    <property type="entry name" value="Ca-dependent_lectin"/>
</dbReference>
<dbReference type="PANTHER" id="PTHR24024">
    <property type="entry name" value="PULMONARY SURFACTANT-ASSOCIATED PROTEIN A"/>
    <property type="match status" value="1"/>
</dbReference>
<dbReference type="OrthoDB" id="6127486at2759"/>
<keyword evidence="3" id="KW-1185">Reference proteome</keyword>
<evidence type="ECO:0000313" key="3">
    <source>
        <dbReference type="Proteomes" id="UP000749559"/>
    </source>
</evidence>
<reference evidence="2" key="1">
    <citation type="submission" date="2022-03" db="EMBL/GenBank/DDBJ databases">
        <authorList>
            <person name="Martin C."/>
        </authorList>
    </citation>
    <scope>NUCLEOTIDE SEQUENCE</scope>
</reference>
<accession>A0A8J1URU6</accession>
<dbReference type="Proteomes" id="UP000749559">
    <property type="component" value="Unassembled WGS sequence"/>
</dbReference>
<feature type="non-terminal residue" evidence="2">
    <location>
        <position position="1"/>
    </location>
</feature>
<dbReference type="Gene3D" id="1.20.5.320">
    <property type="entry name" value="6-Phosphogluconate Dehydrogenase, domain 3"/>
    <property type="match status" value="1"/>
</dbReference>
<feature type="region of interest" description="Disordered" evidence="1">
    <location>
        <begin position="71"/>
        <end position="99"/>
    </location>
</feature>
<evidence type="ECO:0000256" key="1">
    <source>
        <dbReference type="SAM" id="MobiDB-lite"/>
    </source>
</evidence>
<name>A0A8J1URU6_OWEFU</name>
<dbReference type="EMBL" id="CAIIXF020000003">
    <property type="protein sequence ID" value="CAH1779824.1"/>
    <property type="molecule type" value="Genomic_DNA"/>
</dbReference>
<comment type="caution">
    <text evidence="2">The sequence shown here is derived from an EMBL/GenBank/DDBJ whole genome shotgun (WGS) entry which is preliminary data.</text>
</comment>
<gene>
    <name evidence="2" type="ORF">OFUS_LOCUS6593</name>
</gene>
<dbReference type="GO" id="GO:0005615">
    <property type="term" value="C:extracellular space"/>
    <property type="evidence" value="ECO:0007669"/>
    <property type="project" value="TreeGrafter"/>
</dbReference>
<proteinExistence type="predicted"/>